<dbReference type="Proteomes" id="UP001218218">
    <property type="component" value="Unassembled WGS sequence"/>
</dbReference>
<keyword evidence="4" id="KW-0804">Transcription</keyword>
<evidence type="ECO:0000313" key="7">
    <source>
        <dbReference type="EMBL" id="KAJ7306149.1"/>
    </source>
</evidence>
<evidence type="ECO:0000256" key="2">
    <source>
        <dbReference type="ARBA" id="ARBA00022723"/>
    </source>
</evidence>
<evidence type="ECO:0000313" key="8">
    <source>
        <dbReference type="Proteomes" id="UP001218218"/>
    </source>
</evidence>
<comment type="subcellular location">
    <subcellularLocation>
        <location evidence="1">Nucleus</location>
    </subcellularLocation>
</comment>
<dbReference type="AlphaFoldDB" id="A0AAD6Z3T4"/>
<keyword evidence="5" id="KW-0539">Nucleus</keyword>
<evidence type="ECO:0000256" key="6">
    <source>
        <dbReference type="SAM" id="MobiDB-lite"/>
    </source>
</evidence>
<organism evidence="7 8">
    <name type="scientific">Mycena albidolilacea</name>
    <dbReference type="NCBI Taxonomy" id="1033008"/>
    <lineage>
        <taxon>Eukaryota</taxon>
        <taxon>Fungi</taxon>
        <taxon>Dikarya</taxon>
        <taxon>Basidiomycota</taxon>
        <taxon>Agaricomycotina</taxon>
        <taxon>Agaricomycetes</taxon>
        <taxon>Agaricomycetidae</taxon>
        <taxon>Agaricales</taxon>
        <taxon>Marasmiineae</taxon>
        <taxon>Mycenaceae</taxon>
        <taxon>Mycena</taxon>
    </lineage>
</organism>
<reference evidence="7" key="1">
    <citation type="submission" date="2023-03" db="EMBL/GenBank/DDBJ databases">
        <title>Massive genome expansion in bonnet fungi (Mycena s.s.) driven by repeated elements and novel gene families across ecological guilds.</title>
        <authorList>
            <consortium name="Lawrence Berkeley National Laboratory"/>
            <person name="Harder C.B."/>
            <person name="Miyauchi S."/>
            <person name="Viragh M."/>
            <person name="Kuo A."/>
            <person name="Thoen E."/>
            <person name="Andreopoulos B."/>
            <person name="Lu D."/>
            <person name="Skrede I."/>
            <person name="Drula E."/>
            <person name="Henrissat B."/>
            <person name="Morin E."/>
            <person name="Kohler A."/>
            <person name="Barry K."/>
            <person name="LaButti K."/>
            <person name="Morin E."/>
            <person name="Salamov A."/>
            <person name="Lipzen A."/>
            <person name="Mereny Z."/>
            <person name="Hegedus B."/>
            <person name="Baldrian P."/>
            <person name="Stursova M."/>
            <person name="Weitz H."/>
            <person name="Taylor A."/>
            <person name="Grigoriev I.V."/>
            <person name="Nagy L.G."/>
            <person name="Martin F."/>
            <person name="Kauserud H."/>
        </authorList>
    </citation>
    <scope>NUCLEOTIDE SEQUENCE</scope>
    <source>
        <strain evidence="7">CBHHK002</strain>
    </source>
</reference>
<name>A0AAD6Z3T4_9AGAR</name>
<dbReference type="GO" id="GO:0000981">
    <property type="term" value="F:DNA-binding transcription factor activity, RNA polymerase II-specific"/>
    <property type="evidence" value="ECO:0007669"/>
    <property type="project" value="InterPro"/>
</dbReference>
<dbReference type="PANTHER" id="PTHR47338">
    <property type="entry name" value="ZN(II)2CYS6 TRANSCRIPTION FACTOR (EUROFUNG)-RELATED"/>
    <property type="match status" value="1"/>
</dbReference>
<comment type="caution">
    <text evidence="7">The sequence shown here is derived from an EMBL/GenBank/DDBJ whole genome shotgun (WGS) entry which is preliminary data.</text>
</comment>
<dbReference type="EMBL" id="JARIHO010000094">
    <property type="protein sequence ID" value="KAJ7306149.1"/>
    <property type="molecule type" value="Genomic_DNA"/>
</dbReference>
<accession>A0AAD6Z3T4</accession>
<evidence type="ECO:0000256" key="3">
    <source>
        <dbReference type="ARBA" id="ARBA00023015"/>
    </source>
</evidence>
<dbReference type="CDD" id="cd12148">
    <property type="entry name" value="fungal_TF_MHR"/>
    <property type="match status" value="1"/>
</dbReference>
<dbReference type="GO" id="GO:0046872">
    <property type="term" value="F:metal ion binding"/>
    <property type="evidence" value="ECO:0007669"/>
    <property type="project" value="UniProtKB-KW"/>
</dbReference>
<dbReference type="InterPro" id="IPR050815">
    <property type="entry name" value="TF_fung"/>
</dbReference>
<dbReference type="GO" id="GO:0005634">
    <property type="term" value="C:nucleus"/>
    <property type="evidence" value="ECO:0007669"/>
    <property type="project" value="UniProtKB-SubCell"/>
</dbReference>
<dbReference type="PANTHER" id="PTHR47338:SF29">
    <property type="entry name" value="ZN(2)-C6 FUNGAL-TYPE DOMAIN-CONTAINING PROTEIN"/>
    <property type="match status" value="1"/>
</dbReference>
<keyword evidence="2" id="KW-0479">Metal-binding</keyword>
<proteinExistence type="predicted"/>
<evidence type="ECO:0000256" key="4">
    <source>
        <dbReference type="ARBA" id="ARBA00023163"/>
    </source>
</evidence>
<feature type="region of interest" description="Disordered" evidence="6">
    <location>
        <begin position="1"/>
        <end position="21"/>
    </location>
</feature>
<evidence type="ECO:0008006" key="9">
    <source>
        <dbReference type="Google" id="ProtNLM"/>
    </source>
</evidence>
<protein>
    <recommendedName>
        <fullName evidence="9">Transcription factor domain-containing protein</fullName>
    </recommendedName>
</protein>
<keyword evidence="8" id="KW-1185">Reference proteome</keyword>
<gene>
    <name evidence="7" type="ORF">DFH08DRAFT_976083</name>
</gene>
<sequence length="458" mass="49189">MNSPFSSSSGGPPSPPQAASESSFLRVQEPPLIVVQMLLDHFLPHATQFGFFLHVDSFRESAVSLWADPLRPSPALLSAVYLWGAHLSSSQPPLSSEPVFLKRAKQSVSVEISEKSNALLLLHTIQAQVLLSTYLFHNNRFLEAEFHVNGAATLALGYQLHKIRSARPVPPPLLGVSALSMGEVYPAPPADALEEGERIRAFWTVACLQSTLNIVLDAAASSNFSILESSGADIDTPWPLEMYDYALGALPPAYRGQETLRTFFTEDPPPASPVPTLYAKAAVLLQRATRLSSKWSPNLDAQETAAYAVSRAWLDGRIAGFWETLPPLAAFYADSANARTLMLAYGMTAAAAIALHRAPGSVTVDPNAQTKCVSAARALLACLGDTRVPDCTTAHPIVGALCATACRALMEALQQARAFNFLVAPGTEEKEAAALARDLQHGMTTVRMYAAGSPLIRE</sequence>
<evidence type="ECO:0000256" key="1">
    <source>
        <dbReference type="ARBA" id="ARBA00004123"/>
    </source>
</evidence>
<evidence type="ECO:0000256" key="5">
    <source>
        <dbReference type="ARBA" id="ARBA00023242"/>
    </source>
</evidence>
<keyword evidence="3" id="KW-0805">Transcription regulation</keyword>